<dbReference type="Pfam" id="PF17919">
    <property type="entry name" value="RT_RNaseH_2"/>
    <property type="match status" value="1"/>
</dbReference>
<evidence type="ECO:0000313" key="3">
    <source>
        <dbReference type="EMBL" id="TRZ08746.1"/>
    </source>
</evidence>
<dbReference type="PANTHER" id="PTHR33064:SF29">
    <property type="entry name" value="PEPTIDASE A2 DOMAIN-CONTAINING PROTEIN-RELATED"/>
    <property type="match status" value="1"/>
</dbReference>
<dbReference type="OrthoDB" id="9950135at2759"/>
<sequence>MGQLPGLACPCHRCSRIKMKRHEDEAGPDPDIENPEWYGEWERMGQTLKEFSDSSAWEFSHKQIQNPDEVGKYLEEDCNDNSKKKKLSAISWALAYAYRTLLDTVMQQIEAGGQGDKSAATSVTQAAANTPFTQVVAKPDSEPKPLAVATVRKKHKTKTNQPVDNDDPEEGPSKPAPATDSKSEVTIESFSLKDLRGLKKHCTQRLDESLISWLVRIWDAAVMMKWDDREETVFDMAKKLRAYADAVHGPTHAGIAAVETRLQKLEDKIEENPKKLKEEIKEDLLQISAEHSRDFGTKHRCLPNRERRYASQEGSQDLTLVEAKNQIVSPVYLVTCKKHTFQWGPEQEKIFAQIKQEISHVVALGPVRTGPDVKNVLYSAARRHGPSWSLWQKVPGQTRGRPLGFWSQSYRESEANYTPTKKEILTVYEGVQAAIEAIGTEAQLLAL</sequence>
<dbReference type="Proteomes" id="UP000796761">
    <property type="component" value="Unassembled WGS sequence"/>
</dbReference>
<dbReference type="SUPFAM" id="SSF56672">
    <property type="entry name" value="DNA/RNA polymerases"/>
    <property type="match status" value="1"/>
</dbReference>
<dbReference type="AlphaFoldDB" id="A0A8K1LC95"/>
<dbReference type="EMBL" id="SWJQ01001255">
    <property type="protein sequence ID" value="TRZ08746.1"/>
    <property type="molecule type" value="Genomic_DNA"/>
</dbReference>
<accession>A0A8K1LC95</accession>
<feature type="region of interest" description="Disordered" evidence="1">
    <location>
        <begin position="150"/>
        <end position="185"/>
    </location>
</feature>
<gene>
    <name evidence="3" type="ORF">HGM15179_018360</name>
</gene>
<keyword evidence="4" id="KW-1185">Reference proteome</keyword>
<evidence type="ECO:0000313" key="4">
    <source>
        <dbReference type="Proteomes" id="UP000796761"/>
    </source>
</evidence>
<name>A0A8K1LC95_9PASS</name>
<dbReference type="PANTHER" id="PTHR33064">
    <property type="entry name" value="POL PROTEIN"/>
    <property type="match status" value="1"/>
</dbReference>
<feature type="domain" description="Reverse transcriptase/retrotransposon-derived protein RNase H-like" evidence="2">
    <location>
        <begin position="343"/>
        <end position="433"/>
    </location>
</feature>
<comment type="caution">
    <text evidence="3">The sequence shown here is derived from an EMBL/GenBank/DDBJ whole genome shotgun (WGS) entry which is preliminary data.</text>
</comment>
<dbReference type="InterPro" id="IPR051320">
    <property type="entry name" value="Viral_Replic_Matur_Polypro"/>
</dbReference>
<dbReference type="InterPro" id="IPR043502">
    <property type="entry name" value="DNA/RNA_pol_sf"/>
</dbReference>
<protein>
    <recommendedName>
        <fullName evidence="2">Reverse transcriptase/retrotransposon-derived protein RNase H-like domain-containing protein</fullName>
    </recommendedName>
</protein>
<dbReference type="InterPro" id="IPR041577">
    <property type="entry name" value="RT_RNaseH_2"/>
</dbReference>
<evidence type="ECO:0000259" key="2">
    <source>
        <dbReference type="Pfam" id="PF17919"/>
    </source>
</evidence>
<reference evidence="3" key="1">
    <citation type="submission" date="2019-04" db="EMBL/GenBank/DDBJ databases">
        <title>Genome assembly of Zosterops borbonicus 15179.</title>
        <authorList>
            <person name="Leroy T."/>
            <person name="Anselmetti Y."/>
            <person name="Tilak M.-K."/>
            <person name="Nabholz B."/>
        </authorList>
    </citation>
    <scope>NUCLEOTIDE SEQUENCE</scope>
    <source>
        <strain evidence="3">HGM_15179</strain>
        <tissue evidence="3">Muscle</tissue>
    </source>
</reference>
<proteinExistence type="predicted"/>
<organism evidence="3 4">
    <name type="scientific">Zosterops borbonicus</name>
    <dbReference type="NCBI Taxonomy" id="364589"/>
    <lineage>
        <taxon>Eukaryota</taxon>
        <taxon>Metazoa</taxon>
        <taxon>Chordata</taxon>
        <taxon>Craniata</taxon>
        <taxon>Vertebrata</taxon>
        <taxon>Euteleostomi</taxon>
        <taxon>Archelosauria</taxon>
        <taxon>Archosauria</taxon>
        <taxon>Dinosauria</taxon>
        <taxon>Saurischia</taxon>
        <taxon>Theropoda</taxon>
        <taxon>Coelurosauria</taxon>
        <taxon>Aves</taxon>
        <taxon>Neognathae</taxon>
        <taxon>Neoaves</taxon>
        <taxon>Telluraves</taxon>
        <taxon>Australaves</taxon>
        <taxon>Passeriformes</taxon>
        <taxon>Sylvioidea</taxon>
        <taxon>Zosteropidae</taxon>
        <taxon>Zosterops</taxon>
    </lineage>
</organism>
<evidence type="ECO:0000256" key="1">
    <source>
        <dbReference type="SAM" id="MobiDB-lite"/>
    </source>
</evidence>